<accession>A0A2V0NWG2</accession>
<dbReference type="NCBIfam" id="TIGR01049">
    <property type="entry name" value="rpsJ_bact"/>
    <property type="match status" value="1"/>
</dbReference>
<reference evidence="5 6" key="1">
    <citation type="journal article" date="2018" name="Sci. Rep.">
        <title>Raphidocelis subcapitata (=Pseudokirchneriella subcapitata) provides an insight into genome evolution and environmental adaptations in the Sphaeropleales.</title>
        <authorList>
            <person name="Suzuki S."/>
            <person name="Yamaguchi H."/>
            <person name="Nakajima N."/>
            <person name="Kawachi M."/>
        </authorList>
    </citation>
    <scope>NUCLEOTIDE SEQUENCE [LARGE SCALE GENOMIC DNA]</scope>
    <source>
        <strain evidence="5 6">NIES-35</strain>
    </source>
</reference>
<evidence type="ECO:0000256" key="3">
    <source>
        <dbReference type="ARBA" id="ARBA00023274"/>
    </source>
</evidence>
<dbReference type="FunFam" id="3.30.70.600:FF:000003">
    <property type="entry name" value="30S ribosomal protein S10"/>
    <property type="match status" value="1"/>
</dbReference>
<dbReference type="GO" id="GO:0006412">
    <property type="term" value="P:translation"/>
    <property type="evidence" value="ECO:0007669"/>
    <property type="project" value="InterPro"/>
</dbReference>
<gene>
    <name evidence="5" type="ORF">Rsub_03877</name>
</gene>
<dbReference type="SMART" id="SM01403">
    <property type="entry name" value="Ribosomal_S10"/>
    <property type="match status" value="1"/>
</dbReference>
<dbReference type="NCBIfam" id="NF001861">
    <property type="entry name" value="PRK00596.1"/>
    <property type="match status" value="1"/>
</dbReference>
<protein>
    <submittedName>
        <fullName evidence="5">30S ribosomal protein S10</fullName>
    </submittedName>
</protein>
<keyword evidence="2 5" id="KW-0689">Ribosomal protein</keyword>
<dbReference type="STRING" id="307507.A0A2V0NWG2"/>
<name>A0A2V0NWG2_9CHLO</name>
<keyword evidence="6" id="KW-1185">Reference proteome</keyword>
<evidence type="ECO:0000256" key="1">
    <source>
        <dbReference type="ARBA" id="ARBA00007102"/>
    </source>
</evidence>
<dbReference type="AlphaFoldDB" id="A0A2V0NWG2"/>
<dbReference type="InParanoid" id="A0A2V0NWG2"/>
<keyword evidence="3" id="KW-0687">Ribonucleoprotein</keyword>
<dbReference type="GO" id="GO:0003735">
    <property type="term" value="F:structural constituent of ribosome"/>
    <property type="evidence" value="ECO:0007669"/>
    <property type="project" value="InterPro"/>
</dbReference>
<dbReference type="OrthoDB" id="366214at2759"/>
<evidence type="ECO:0000313" key="5">
    <source>
        <dbReference type="EMBL" id="GBF91022.1"/>
    </source>
</evidence>
<dbReference type="Proteomes" id="UP000247498">
    <property type="component" value="Unassembled WGS sequence"/>
</dbReference>
<dbReference type="EMBL" id="BDRX01000021">
    <property type="protein sequence ID" value="GBF91022.1"/>
    <property type="molecule type" value="Genomic_DNA"/>
</dbReference>
<dbReference type="GO" id="GO:1990904">
    <property type="term" value="C:ribonucleoprotein complex"/>
    <property type="evidence" value="ECO:0007669"/>
    <property type="project" value="UniProtKB-KW"/>
</dbReference>
<dbReference type="SUPFAM" id="SSF54999">
    <property type="entry name" value="Ribosomal protein S10"/>
    <property type="match status" value="1"/>
</dbReference>
<dbReference type="PANTHER" id="PTHR11700">
    <property type="entry name" value="30S RIBOSOMAL PROTEIN S10 FAMILY MEMBER"/>
    <property type="match status" value="1"/>
</dbReference>
<dbReference type="GO" id="GO:0005840">
    <property type="term" value="C:ribosome"/>
    <property type="evidence" value="ECO:0007669"/>
    <property type="project" value="UniProtKB-KW"/>
</dbReference>
<evidence type="ECO:0000259" key="4">
    <source>
        <dbReference type="SMART" id="SM01403"/>
    </source>
</evidence>
<dbReference type="InterPro" id="IPR036838">
    <property type="entry name" value="Ribosomal_uS10_dom_sf"/>
</dbReference>
<dbReference type="PRINTS" id="PR00971">
    <property type="entry name" value="RIBOSOMALS10"/>
</dbReference>
<dbReference type="Pfam" id="PF00338">
    <property type="entry name" value="Ribosomal_S10"/>
    <property type="match status" value="1"/>
</dbReference>
<dbReference type="FunCoup" id="A0A2V0NWG2">
    <property type="interactions" value="657"/>
</dbReference>
<evidence type="ECO:0000256" key="2">
    <source>
        <dbReference type="ARBA" id="ARBA00022980"/>
    </source>
</evidence>
<dbReference type="InterPro" id="IPR001848">
    <property type="entry name" value="Ribosomal_uS10"/>
</dbReference>
<feature type="domain" description="Small ribosomal subunit protein uS10" evidence="4">
    <location>
        <begin position="44"/>
        <end position="138"/>
    </location>
</feature>
<comment type="similarity">
    <text evidence="1">Belongs to the universal ribosomal protein uS10 family.</text>
</comment>
<comment type="caution">
    <text evidence="5">The sequence shown here is derived from an EMBL/GenBank/DDBJ whole genome shotgun (WGS) entry which is preliminary data.</text>
</comment>
<dbReference type="HAMAP" id="MF_00508">
    <property type="entry name" value="Ribosomal_uS10"/>
    <property type="match status" value="1"/>
</dbReference>
<dbReference type="Gene3D" id="3.30.70.600">
    <property type="entry name" value="Ribosomal protein S10 domain"/>
    <property type="match status" value="1"/>
</dbReference>
<evidence type="ECO:0000313" key="6">
    <source>
        <dbReference type="Proteomes" id="UP000247498"/>
    </source>
</evidence>
<sequence length="140" mass="15440">MRQRAAIPDAALADIADLERRAASDAQGPAGDLPILPSEQVKLRVRMRGYDTRILGDACDQIVRIGQLTGAKVAGPVNLPTRRKIYCVLRSPHVDKDAREHFEVRTHHRLVDLSNLSAQTVEALMEWVPPSGLEVETSIV</sequence>
<organism evidence="5 6">
    <name type="scientific">Raphidocelis subcapitata</name>
    <dbReference type="NCBI Taxonomy" id="307507"/>
    <lineage>
        <taxon>Eukaryota</taxon>
        <taxon>Viridiplantae</taxon>
        <taxon>Chlorophyta</taxon>
        <taxon>core chlorophytes</taxon>
        <taxon>Chlorophyceae</taxon>
        <taxon>CS clade</taxon>
        <taxon>Sphaeropleales</taxon>
        <taxon>Selenastraceae</taxon>
        <taxon>Raphidocelis</taxon>
    </lineage>
</organism>
<dbReference type="InterPro" id="IPR027486">
    <property type="entry name" value="Ribosomal_uS10_dom"/>
</dbReference>
<proteinExistence type="inferred from homology"/>